<keyword evidence="2" id="KW-1185">Reference proteome</keyword>
<sequence>IYLYQGRDRVYSFPLLFSSNTQAHRPQEFPRTLFDSRLHHFRWNIPLVTLKPYLQLSKLSPSENVSFDWFKTYKDLKPLFDEQLQNKDVSILML</sequence>
<dbReference type="EMBL" id="CAJVPZ010068478">
    <property type="protein sequence ID" value="CAG8798093.1"/>
    <property type="molecule type" value="Genomic_DNA"/>
</dbReference>
<dbReference type="OrthoDB" id="411785at2759"/>
<evidence type="ECO:0000313" key="2">
    <source>
        <dbReference type="Proteomes" id="UP000789396"/>
    </source>
</evidence>
<feature type="non-terminal residue" evidence="1">
    <location>
        <position position="1"/>
    </location>
</feature>
<dbReference type="Proteomes" id="UP000789396">
    <property type="component" value="Unassembled WGS sequence"/>
</dbReference>
<gene>
    <name evidence="1" type="ORF">RFULGI_LOCUS17442</name>
</gene>
<name>A0A9N9P901_9GLOM</name>
<evidence type="ECO:0000313" key="1">
    <source>
        <dbReference type="EMBL" id="CAG8798093.1"/>
    </source>
</evidence>
<proteinExistence type="predicted"/>
<protein>
    <submittedName>
        <fullName evidence="1">18489_t:CDS:1</fullName>
    </submittedName>
</protein>
<accession>A0A9N9P901</accession>
<dbReference type="AlphaFoldDB" id="A0A9N9P901"/>
<organism evidence="1 2">
    <name type="scientific">Racocetra fulgida</name>
    <dbReference type="NCBI Taxonomy" id="60492"/>
    <lineage>
        <taxon>Eukaryota</taxon>
        <taxon>Fungi</taxon>
        <taxon>Fungi incertae sedis</taxon>
        <taxon>Mucoromycota</taxon>
        <taxon>Glomeromycotina</taxon>
        <taxon>Glomeromycetes</taxon>
        <taxon>Diversisporales</taxon>
        <taxon>Gigasporaceae</taxon>
        <taxon>Racocetra</taxon>
    </lineage>
</organism>
<comment type="caution">
    <text evidence="1">The sequence shown here is derived from an EMBL/GenBank/DDBJ whole genome shotgun (WGS) entry which is preliminary data.</text>
</comment>
<reference evidence="1" key="1">
    <citation type="submission" date="2021-06" db="EMBL/GenBank/DDBJ databases">
        <authorList>
            <person name="Kallberg Y."/>
            <person name="Tangrot J."/>
            <person name="Rosling A."/>
        </authorList>
    </citation>
    <scope>NUCLEOTIDE SEQUENCE</scope>
    <source>
        <strain evidence="1">IN212</strain>
    </source>
</reference>
<feature type="non-terminal residue" evidence="1">
    <location>
        <position position="94"/>
    </location>
</feature>